<feature type="region of interest" description="Disordered" evidence="1">
    <location>
        <begin position="71"/>
        <end position="104"/>
    </location>
</feature>
<keyword evidence="3" id="KW-1185">Reference proteome</keyword>
<organism evidence="2 3">
    <name type="scientific">Batillaria attramentaria</name>
    <dbReference type="NCBI Taxonomy" id="370345"/>
    <lineage>
        <taxon>Eukaryota</taxon>
        <taxon>Metazoa</taxon>
        <taxon>Spiralia</taxon>
        <taxon>Lophotrochozoa</taxon>
        <taxon>Mollusca</taxon>
        <taxon>Gastropoda</taxon>
        <taxon>Caenogastropoda</taxon>
        <taxon>Sorbeoconcha</taxon>
        <taxon>Cerithioidea</taxon>
        <taxon>Batillariidae</taxon>
        <taxon>Batillaria</taxon>
    </lineage>
</organism>
<reference evidence="2 3" key="1">
    <citation type="journal article" date="2023" name="Sci. Data">
        <title>Genome assembly of the Korean intertidal mud-creeper Batillaria attramentaria.</title>
        <authorList>
            <person name="Patra A.K."/>
            <person name="Ho P.T."/>
            <person name="Jun S."/>
            <person name="Lee S.J."/>
            <person name="Kim Y."/>
            <person name="Won Y.J."/>
        </authorList>
    </citation>
    <scope>NUCLEOTIDE SEQUENCE [LARGE SCALE GENOMIC DNA]</scope>
    <source>
        <strain evidence="2">Wonlab-2016</strain>
    </source>
</reference>
<dbReference type="EMBL" id="JACVVK020000013">
    <property type="protein sequence ID" value="KAK7504956.1"/>
    <property type="molecule type" value="Genomic_DNA"/>
</dbReference>
<accession>A0ABD0LZV5</accession>
<feature type="non-terminal residue" evidence="2">
    <location>
        <position position="1"/>
    </location>
</feature>
<gene>
    <name evidence="2" type="ORF">BaRGS_00003984</name>
</gene>
<evidence type="ECO:0000313" key="2">
    <source>
        <dbReference type="EMBL" id="KAK7504956.1"/>
    </source>
</evidence>
<dbReference type="AlphaFoldDB" id="A0ABD0LZV5"/>
<proteinExistence type="predicted"/>
<name>A0ABD0LZV5_9CAEN</name>
<dbReference type="Proteomes" id="UP001519460">
    <property type="component" value="Unassembled WGS sequence"/>
</dbReference>
<sequence length="125" mass="13491">THRLPVRQIIHSPIPHYYYIFPIAGLAWYSVHPPFISVLVKVPGMCLSQGNCGWGYRSTVRAGVQTVTLRRQQSARHHSSDLLGTDGSAGAHGTGQDEATANSTCSKGRDVTLGFFSFVRPGAGP</sequence>
<comment type="caution">
    <text evidence="2">The sequence shown here is derived from an EMBL/GenBank/DDBJ whole genome shotgun (WGS) entry which is preliminary data.</text>
</comment>
<evidence type="ECO:0000256" key="1">
    <source>
        <dbReference type="SAM" id="MobiDB-lite"/>
    </source>
</evidence>
<protein>
    <submittedName>
        <fullName evidence="2">Uncharacterized protein</fullName>
    </submittedName>
</protein>
<evidence type="ECO:0000313" key="3">
    <source>
        <dbReference type="Proteomes" id="UP001519460"/>
    </source>
</evidence>